<keyword evidence="6 8" id="KW-0601">Photorespiration</keyword>
<comment type="caution">
    <text evidence="11">The sequence shown here is derived from an EMBL/GenBank/DDBJ whole genome shotgun (WGS) entry which is preliminary data.</text>
</comment>
<proteinExistence type="inferred from homology"/>
<evidence type="ECO:0000256" key="9">
    <source>
        <dbReference type="SAM" id="MobiDB-lite"/>
    </source>
</evidence>
<evidence type="ECO:0000256" key="1">
    <source>
        <dbReference type="ARBA" id="ARBA00022528"/>
    </source>
</evidence>
<dbReference type="GO" id="GO:0019253">
    <property type="term" value="P:reductive pentose-phosphate cycle"/>
    <property type="evidence" value="ECO:0007669"/>
    <property type="project" value="UniProtKB-KW"/>
</dbReference>
<dbReference type="Pfam" id="PF12338">
    <property type="entry name" value="RbcS"/>
    <property type="match status" value="1"/>
</dbReference>
<dbReference type="CDD" id="cd03527">
    <property type="entry name" value="RuBisCO_small"/>
    <property type="match status" value="1"/>
</dbReference>
<dbReference type="PRINTS" id="PR00152">
    <property type="entry name" value="RUBISCOSMALL"/>
</dbReference>
<dbReference type="GO" id="GO:0009853">
    <property type="term" value="P:photorespiration"/>
    <property type="evidence" value="ECO:0007669"/>
    <property type="project" value="UniProtKB-UniRule"/>
</dbReference>
<reference evidence="11 12" key="1">
    <citation type="submission" date="2020-05" db="EMBL/GenBank/DDBJ databases">
        <title>Vigna angularis (adzuki bean) Var. LongXiaoDou No. 4 denovo assembly.</title>
        <authorList>
            <person name="Xiang H."/>
        </authorList>
    </citation>
    <scope>NUCLEOTIDE SEQUENCE [LARGE SCALE GENOMIC DNA]</scope>
    <source>
        <tissue evidence="11">Leaf</tissue>
    </source>
</reference>
<organism evidence="11 12">
    <name type="scientific">Phaseolus angularis</name>
    <name type="common">Azuki bean</name>
    <name type="synonym">Vigna angularis</name>
    <dbReference type="NCBI Taxonomy" id="3914"/>
    <lineage>
        <taxon>Eukaryota</taxon>
        <taxon>Viridiplantae</taxon>
        <taxon>Streptophyta</taxon>
        <taxon>Embryophyta</taxon>
        <taxon>Tracheophyta</taxon>
        <taxon>Spermatophyta</taxon>
        <taxon>Magnoliopsida</taxon>
        <taxon>eudicotyledons</taxon>
        <taxon>Gunneridae</taxon>
        <taxon>Pentapetalae</taxon>
        <taxon>rosids</taxon>
        <taxon>fabids</taxon>
        <taxon>Fabales</taxon>
        <taxon>Fabaceae</taxon>
        <taxon>Papilionoideae</taxon>
        <taxon>50 kb inversion clade</taxon>
        <taxon>NPAAA clade</taxon>
        <taxon>indigoferoid/millettioid clade</taxon>
        <taxon>Phaseoleae</taxon>
        <taxon>Vigna</taxon>
    </lineage>
</organism>
<dbReference type="Pfam" id="PF00101">
    <property type="entry name" value="RuBisCO_small"/>
    <property type="match status" value="1"/>
</dbReference>
<name>A0A8T0JYI1_PHAAN</name>
<evidence type="ECO:0000256" key="4">
    <source>
        <dbReference type="ARBA" id="ARBA00022640"/>
    </source>
</evidence>
<feature type="domain" description="Ribulose bisphosphate carboxylase small subunit" evidence="10">
    <location>
        <begin position="66"/>
        <end position="176"/>
    </location>
</feature>
<evidence type="ECO:0000256" key="3">
    <source>
        <dbReference type="ARBA" id="ARBA00022567"/>
    </source>
</evidence>
<keyword evidence="7 8" id="KW-0120">Carbon dioxide fixation</keyword>
<evidence type="ECO:0000256" key="7">
    <source>
        <dbReference type="ARBA" id="ARBA00023300"/>
    </source>
</evidence>
<dbReference type="SMART" id="SM00961">
    <property type="entry name" value="RuBisCO_small"/>
    <property type="match status" value="1"/>
</dbReference>
<dbReference type="InterPro" id="IPR024681">
    <property type="entry name" value="RuBisCO_ssu"/>
</dbReference>
<accession>A0A8T0JYI1</accession>
<evidence type="ECO:0000256" key="5">
    <source>
        <dbReference type="ARBA" id="ARBA00022946"/>
    </source>
</evidence>
<dbReference type="PANTHER" id="PTHR31262:SF19">
    <property type="entry name" value="RIBULOSE BISPHOSPHATE CARBOXYLASE SMALL SUBUNIT, CHLOROPLASTIC 2"/>
    <property type="match status" value="1"/>
</dbReference>
<dbReference type="FunFam" id="3.30.190.10:FF:000001">
    <property type="entry name" value="Ribulose bisphosphate carboxylase small chain, chloroplastic"/>
    <property type="match status" value="1"/>
</dbReference>
<comment type="function">
    <text evidence="8">RuBisCO catalyzes two reactions: the carboxylation of D-ribulose 1,5-bisphosphate, the primary event in carbon dioxide fixation, as well as the oxidative fragmentation of the pentose substrate. Both reactions occur simultaneously and in competition at the same active site. Although the small subunit is not catalytic it is essential for maximal activity.</text>
</comment>
<dbReference type="Proteomes" id="UP000743370">
    <property type="component" value="Unassembled WGS sequence"/>
</dbReference>
<dbReference type="InterPro" id="IPR024680">
    <property type="entry name" value="RuBisCO_ssu_N"/>
</dbReference>
<keyword evidence="2 8" id="KW-0602">Photosynthesis</keyword>
<keyword evidence="1" id="KW-0150">Chloroplast</keyword>
<evidence type="ECO:0000256" key="6">
    <source>
        <dbReference type="ARBA" id="ARBA00023238"/>
    </source>
</evidence>
<dbReference type="PANTHER" id="PTHR31262">
    <property type="entry name" value="RIBULOSE BISPHOSPHATE CARBOXYLASE SMALL CHAIN 1, CHLOROPLASTIC"/>
    <property type="match status" value="1"/>
</dbReference>
<dbReference type="EMBL" id="JABFOF010000008">
    <property type="protein sequence ID" value="KAG2384353.1"/>
    <property type="molecule type" value="Genomic_DNA"/>
</dbReference>
<gene>
    <name evidence="11" type="ORF">HKW66_Vig0148830</name>
</gene>
<dbReference type="InterPro" id="IPR036385">
    <property type="entry name" value="RuBisCO_ssu_sf"/>
</dbReference>
<keyword evidence="5" id="KW-0809">Transit peptide</keyword>
<evidence type="ECO:0000313" key="12">
    <source>
        <dbReference type="Proteomes" id="UP000743370"/>
    </source>
</evidence>
<evidence type="ECO:0000313" key="11">
    <source>
        <dbReference type="EMBL" id="KAG2384353.1"/>
    </source>
</evidence>
<comment type="similarity">
    <text evidence="8">Belongs to the RuBisCO small chain family.</text>
</comment>
<feature type="region of interest" description="Disordered" evidence="9">
    <location>
        <begin position="315"/>
        <end position="354"/>
    </location>
</feature>
<evidence type="ECO:0000256" key="2">
    <source>
        <dbReference type="ARBA" id="ARBA00022531"/>
    </source>
</evidence>
<dbReference type="AlphaFoldDB" id="A0A8T0JYI1"/>
<dbReference type="InterPro" id="IPR000894">
    <property type="entry name" value="RuBisCO_ssu_dom"/>
</dbReference>
<keyword evidence="3" id="KW-0113">Calvin cycle</keyword>
<evidence type="ECO:0000259" key="10">
    <source>
        <dbReference type="SMART" id="SM00961"/>
    </source>
</evidence>
<comment type="subunit">
    <text evidence="8">Heterohexadecamer of 8 large and 8 small subunits.</text>
</comment>
<dbReference type="Gene3D" id="3.30.190.10">
    <property type="entry name" value="Ribulose bisphosphate carboxylase, small subunit"/>
    <property type="match status" value="1"/>
</dbReference>
<evidence type="ECO:0000256" key="8">
    <source>
        <dbReference type="RuleBase" id="RU003627"/>
    </source>
</evidence>
<keyword evidence="4 8" id="KW-0934">Plastid</keyword>
<protein>
    <recommendedName>
        <fullName evidence="8">Ribulose bisphosphate carboxylase small subunit</fullName>
        <shortName evidence="8">RuBisCO small subunit</shortName>
    </recommendedName>
</protein>
<feature type="region of interest" description="Disordered" evidence="9">
    <location>
        <begin position="252"/>
        <end position="271"/>
    </location>
</feature>
<dbReference type="SUPFAM" id="SSF55239">
    <property type="entry name" value="RuBisCO, small subunit"/>
    <property type="match status" value="1"/>
</dbReference>
<sequence>MASSMISSPAVTTVNRAGAGMVAPFTGLKSLGGFPTRKTNNDITSVANNGGRVQCMQVWPTVGKKKFETLSYLPDLTQEQLAKEVDYLLRSGWVPCLEFELNATDAFPHRANNRSPGYYDGRYWTMWKLPMYGCTDSSQVLKEVQEASTAHPDGFVRIIGFDNNPRLAQLRLFLFPEGEDSRTSSISSLFNGSAKRENWFLEALNGGVSGLERSSAPVVSSPHYSTSSVPCVPSLPNLPLVKTKLSNFVADSDSKENQMEPETEPQPNLNQNLYPGNLVVHYSQEFAYSAHTVNPVPVFYVPGLVLMICREVERNKTEGSGGRQRAVEGGGAEVKDRGRGGGVGGGGREREEGR</sequence>